<dbReference type="GO" id="GO:0004198">
    <property type="term" value="F:calcium-dependent cysteine-type endopeptidase activity"/>
    <property type="evidence" value="ECO:0007669"/>
    <property type="project" value="InterPro"/>
</dbReference>
<keyword evidence="2" id="KW-0175">Coiled coil</keyword>
<dbReference type="InterPro" id="IPR038765">
    <property type="entry name" value="Papain-like_cys_pep_sf"/>
</dbReference>
<dbReference type="EMBL" id="BLBS01000044">
    <property type="protein sequence ID" value="GET91033.1"/>
    <property type="molecule type" value="Genomic_DNA"/>
</dbReference>
<dbReference type="PANTHER" id="PTHR10183">
    <property type="entry name" value="CALPAIN"/>
    <property type="match status" value="1"/>
</dbReference>
<reference evidence="4" key="1">
    <citation type="submission" date="2019-11" db="EMBL/GenBank/DDBJ databases">
        <title>Leishmania tarentolae CDS.</title>
        <authorList>
            <person name="Goto Y."/>
            <person name="Yamagishi J."/>
        </authorList>
    </citation>
    <scope>NUCLEOTIDE SEQUENCE [LARGE SCALE GENOMIC DNA]</scope>
    <source>
        <strain evidence="4">Parrot Tar II</strain>
    </source>
</reference>
<evidence type="ECO:0000313" key="5">
    <source>
        <dbReference type="Proteomes" id="UP000419144"/>
    </source>
</evidence>
<accession>A0A640KN63</accession>
<protein>
    <submittedName>
        <fullName evidence="4">Calpain-like cysteine peptidase, putative</fullName>
    </submittedName>
</protein>
<evidence type="ECO:0000256" key="1">
    <source>
        <dbReference type="PROSITE-ProRule" id="PRU00239"/>
    </source>
</evidence>
<dbReference type="InterPro" id="IPR015232">
    <property type="entry name" value="DUF1935"/>
</dbReference>
<dbReference type="SUPFAM" id="SSF101601">
    <property type="entry name" value="Smp-1-like"/>
    <property type="match status" value="1"/>
</dbReference>
<feature type="domain" description="Calpain catalytic" evidence="3">
    <location>
        <begin position="303"/>
        <end position="640"/>
    </location>
</feature>
<dbReference type="InterPro" id="IPR022684">
    <property type="entry name" value="Calpain_cysteine_protease"/>
</dbReference>
<feature type="coiled-coil region" evidence="2">
    <location>
        <begin position="14"/>
        <end position="45"/>
    </location>
</feature>
<dbReference type="Gene3D" id="2.60.40.1180">
    <property type="entry name" value="Golgi alpha-mannosidase II"/>
    <property type="match status" value="1"/>
</dbReference>
<dbReference type="GO" id="GO:0006508">
    <property type="term" value="P:proteolysis"/>
    <property type="evidence" value="ECO:0007669"/>
    <property type="project" value="InterPro"/>
</dbReference>
<dbReference type="PROSITE" id="PS50203">
    <property type="entry name" value="CALPAIN_CAT"/>
    <property type="match status" value="1"/>
</dbReference>
<dbReference type="Pfam" id="PF00648">
    <property type="entry name" value="Peptidase_C2"/>
    <property type="match status" value="1"/>
</dbReference>
<sequence>MASSRAFQLDSVSLTSLRAAVEGDSKKLQRLEERLSRSAEQAARRSDLEKRIQMLHAAVAVLREVARPGASLPLAANATAASDRNFPALSFTSPARTVLPRTLSGIASVWLGGKSLTVTGSSASDEFDETTIHPDSLPVPATWRQKTSVFRYCGPSVNGTVSSVIDEGLLYRVITNDGSWAFYNDTRHSTVEVRYRVAAGSTVTPGHSVTVEGKGAEQELSMKLGPEETKVLFTGNVVSFQNLSLTTLLPRRAATTQEDQALCAEPQQYWSILASLCPNTVLRDRNSVPWTHLVDQCVAKQIRFVDLHFFPSHASLYRNGKDSFYVPPVHWRLSASYLPQDDGVRREVRLFRGPVLNPDGVRAGHLFPNNTFLSVAIGLACLWPQALRSLFIHPQGAEEGRRDRAVGAYHVRLCVGGWWRPGVVDDFLPASAGCPEFSHCADDLRVLWLPLLEKACAKSLGSYAAMLEFPQEYFASMLTGGPCTRLREIWPAHEDLRDSTVKATRFFELMKRLLRQRPTKMPSVVCWLQPYFRGTAPTQEIADQLGALYENVGLDPNIATVVLGLETLADGQCLVRLRQTAVKKKSSDLWLDLWRRAGKSWVDEVSDLLFAMEETAGHTVWMALEDLPQYFQGGSVVPLTSDWSTVKVQGAFKQRQPSVVLEVTVTTPMRLLASFTQKHLDEVNSPTKSVNVGNTSNGTNKISAGMSCVLYSKGSGDNTDFCGSSSNTPDAFEVAQEPHFVYEREVTIGHVLDPLKSPYYVVPLVNSISCDVAYALTAQLIETEPLASAALLASPESSAATVRFMTAKPDTALFQDLTKPILLQSSMEVSAKAMDYQSFSAKQVRIHYGSGVAVDIVRGGGVVSPLKAGGDTK</sequence>
<organism evidence="4 5">
    <name type="scientific">Leishmania tarentolae</name>
    <name type="common">Sauroleishmania tarentolae</name>
    <dbReference type="NCBI Taxonomy" id="5689"/>
    <lineage>
        <taxon>Eukaryota</taxon>
        <taxon>Discoba</taxon>
        <taxon>Euglenozoa</taxon>
        <taxon>Kinetoplastea</taxon>
        <taxon>Metakinetoplastina</taxon>
        <taxon>Trypanosomatida</taxon>
        <taxon>Trypanosomatidae</taxon>
        <taxon>Leishmaniinae</taxon>
        <taxon>Leishmania</taxon>
        <taxon>lizard Leishmania</taxon>
    </lineage>
</organism>
<name>A0A640KN63_LEITA</name>
<dbReference type="InterPro" id="IPR013780">
    <property type="entry name" value="Glyco_hydro_b"/>
</dbReference>
<gene>
    <name evidence="4" type="ORF">LtaPh_3104400</name>
</gene>
<dbReference type="Proteomes" id="UP000419144">
    <property type="component" value="Unassembled WGS sequence"/>
</dbReference>
<comment type="caution">
    <text evidence="4">The sequence shown here is derived from an EMBL/GenBank/DDBJ whole genome shotgun (WGS) entry which is preliminary data.</text>
</comment>
<proteinExistence type="predicted"/>
<evidence type="ECO:0000313" key="4">
    <source>
        <dbReference type="EMBL" id="GET91033.1"/>
    </source>
</evidence>
<dbReference type="SMART" id="SM00230">
    <property type="entry name" value="CysPc"/>
    <property type="match status" value="1"/>
</dbReference>
<comment type="caution">
    <text evidence="1">Lacks conserved residue(s) required for the propagation of feature annotation.</text>
</comment>
<dbReference type="VEuPathDB" id="TriTrypDB:LtaPh_3104400"/>
<dbReference type="InterPro" id="IPR001300">
    <property type="entry name" value="Peptidase_C2_calpain_cat"/>
</dbReference>
<evidence type="ECO:0000256" key="2">
    <source>
        <dbReference type="SAM" id="Coils"/>
    </source>
</evidence>
<dbReference type="SUPFAM" id="SSF54001">
    <property type="entry name" value="Cysteine proteinases"/>
    <property type="match status" value="1"/>
</dbReference>
<keyword evidence="5" id="KW-1185">Reference proteome</keyword>
<dbReference type="OrthoDB" id="424753at2759"/>
<evidence type="ECO:0000259" key="3">
    <source>
        <dbReference type="PROSITE" id="PS50203"/>
    </source>
</evidence>
<dbReference type="InterPro" id="IPR036310">
    <property type="entry name" value="Smp-1-like_sf"/>
</dbReference>
<dbReference type="AlphaFoldDB" id="A0A640KN63"/>
<dbReference type="PANTHER" id="PTHR10183:SF423">
    <property type="entry name" value="LEUCINE-RICH REPEAT PROTEIN (LRRP)"/>
    <property type="match status" value="1"/>
</dbReference>
<dbReference type="Pfam" id="PF09149">
    <property type="entry name" value="DUF1935"/>
    <property type="match status" value="1"/>
</dbReference>